<sequence>MDNSVGLAQVKSVLPHEMTEEKVYKETSEEAVVHVQDFDFRFDPSMPWVLRDIEFQCRKGSRTLLLGANGAGKSSLLRVIAGKHFHHPDRVRVFGRPAFHDTSLSLEVAHLGDRWGYENHGDITVTELLKGVEGKDEARCQKLIDVLEVDVNWCICRISDGQRRRVQLLLGLARPSMLLLLDEVTTDLDVIGRQNLLQFLVEESEVRGVTVIYATHIFDGLEKWASDLVYVKGGTCLVNQQIKDIEELNALRAKKVPAPLFRLAERWLRVEFEEKAEERRLKREREHQMEIDDPNHASEILGRERTQFTGFSRGSVIPTPNLNAAPDGLSKTQAQQEREQWQLSNNARATVMESGSFVPAEPKKQYATRTGFNKTNPIGKY</sequence>
<proteinExistence type="predicted"/>
<dbReference type="AlphaFoldDB" id="A0A6U4NJT0"/>
<protein>
    <recommendedName>
        <fullName evidence="4">ABC transporter domain-containing protein</fullName>
    </recommendedName>
</protein>
<evidence type="ECO:0000256" key="2">
    <source>
        <dbReference type="ARBA" id="ARBA00022840"/>
    </source>
</evidence>
<dbReference type="InterPro" id="IPR027417">
    <property type="entry name" value="P-loop_NTPase"/>
</dbReference>
<dbReference type="Pfam" id="PF00005">
    <property type="entry name" value="ABC_tran"/>
    <property type="match status" value="1"/>
</dbReference>
<dbReference type="InterPro" id="IPR003439">
    <property type="entry name" value="ABC_transporter-like_ATP-bd"/>
</dbReference>
<reference evidence="5" key="1">
    <citation type="submission" date="2021-01" db="EMBL/GenBank/DDBJ databases">
        <authorList>
            <person name="Corre E."/>
            <person name="Pelletier E."/>
            <person name="Niang G."/>
            <person name="Scheremetjew M."/>
            <person name="Finn R."/>
            <person name="Kale V."/>
            <person name="Holt S."/>
            <person name="Cochrane G."/>
            <person name="Meng A."/>
            <person name="Brown T."/>
            <person name="Cohen L."/>
        </authorList>
    </citation>
    <scope>NUCLEOTIDE SEQUENCE</scope>
    <source>
        <strain evidence="5">CCMP644</strain>
    </source>
</reference>
<evidence type="ECO:0000256" key="1">
    <source>
        <dbReference type="ARBA" id="ARBA00022741"/>
    </source>
</evidence>
<dbReference type="GO" id="GO:0005524">
    <property type="term" value="F:ATP binding"/>
    <property type="evidence" value="ECO:0007669"/>
    <property type="project" value="UniProtKB-KW"/>
</dbReference>
<dbReference type="InterPro" id="IPR003593">
    <property type="entry name" value="AAA+_ATPase"/>
</dbReference>
<keyword evidence="1" id="KW-0547">Nucleotide-binding</keyword>
<dbReference type="PANTHER" id="PTHR43158:SF2">
    <property type="entry name" value="SKFA PEPTIDE EXPORT ATP-BINDING PROTEIN SKFE"/>
    <property type="match status" value="1"/>
</dbReference>
<accession>A0A6U4NJT0</accession>
<dbReference type="PROSITE" id="PS50893">
    <property type="entry name" value="ABC_TRANSPORTER_2"/>
    <property type="match status" value="1"/>
</dbReference>
<dbReference type="PANTHER" id="PTHR43158">
    <property type="entry name" value="SKFA PEPTIDE EXPORT ATP-BINDING PROTEIN SKFE"/>
    <property type="match status" value="1"/>
</dbReference>
<name>A0A6U4NJT0_HEMAN</name>
<dbReference type="EMBL" id="HBFX01000841">
    <property type="protein sequence ID" value="CAD8945962.1"/>
    <property type="molecule type" value="Transcribed_RNA"/>
</dbReference>
<gene>
    <name evidence="5" type="ORF">HAND00432_LOCUS479</name>
</gene>
<evidence type="ECO:0000256" key="3">
    <source>
        <dbReference type="SAM" id="MobiDB-lite"/>
    </source>
</evidence>
<dbReference type="SMART" id="SM00382">
    <property type="entry name" value="AAA"/>
    <property type="match status" value="1"/>
</dbReference>
<dbReference type="SUPFAM" id="SSF52540">
    <property type="entry name" value="P-loop containing nucleoside triphosphate hydrolases"/>
    <property type="match status" value="1"/>
</dbReference>
<feature type="region of interest" description="Disordered" evidence="3">
    <location>
        <begin position="312"/>
        <end position="335"/>
    </location>
</feature>
<feature type="domain" description="ABC transporter" evidence="4">
    <location>
        <begin position="33"/>
        <end position="258"/>
    </location>
</feature>
<evidence type="ECO:0000259" key="4">
    <source>
        <dbReference type="PROSITE" id="PS50893"/>
    </source>
</evidence>
<dbReference type="Gene3D" id="3.40.50.300">
    <property type="entry name" value="P-loop containing nucleotide triphosphate hydrolases"/>
    <property type="match status" value="1"/>
</dbReference>
<dbReference type="GO" id="GO:0016887">
    <property type="term" value="F:ATP hydrolysis activity"/>
    <property type="evidence" value="ECO:0007669"/>
    <property type="project" value="InterPro"/>
</dbReference>
<evidence type="ECO:0000313" key="5">
    <source>
        <dbReference type="EMBL" id="CAD8945962.1"/>
    </source>
</evidence>
<organism evidence="5">
    <name type="scientific">Hemiselmis andersenii</name>
    <name type="common">Cryptophyte alga</name>
    <dbReference type="NCBI Taxonomy" id="464988"/>
    <lineage>
        <taxon>Eukaryota</taxon>
        <taxon>Cryptophyceae</taxon>
        <taxon>Cryptomonadales</taxon>
        <taxon>Hemiselmidaceae</taxon>
        <taxon>Hemiselmis</taxon>
    </lineage>
</organism>
<feature type="compositionally biased region" description="Polar residues" evidence="3">
    <location>
        <begin position="312"/>
        <end position="322"/>
    </location>
</feature>
<keyword evidence="2" id="KW-0067">ATP-binding</keyword>